<keyword evidence="4" id="KW-0520">NAD</keyword>
<evidence type="ECO:0000256" key="3">
    <source>
        <dbReference type="ARBA" id="ARBA00023002"/>
    </source>
</evidence>
<protein>
    <recommendedName>
        <fullName evidence="1">malate dehydrogenase</fullName>
        <ecNumber evidence="1">1.1.1.37</ecNumber>
    </recommendedName>
</protein>
<accession>A0A068UCX7</accession>
<dbReference type="GO" id="GO:0009507">
    <property type="term" value="C:chloroplast"/>
    <property type="evidence" value="ECO:0007669"/>
    <property type="project" value="TreeGrafter"/>
</dbReference>
<dbReference type="InterPro" id="IPR001236">
    <property type="entry name" value="Lactate/malate_DH_N"/>
</dbReference>
<evidence type="ECO:0000313" key="6">
    <source>
        <dbReference type="EMBL" id="CDP06326.1"/>
    </source>
</evidence>
<evidence type="ECO:0000256" key="4">
    <source>
        <dbReference type="ARBA" id="ARBA00023027"/>
    </source>
</evidence>
<dbReference type="AlphaFoldDB" id="A0A068UCX7"/>
<dbReference type="PhylomeDB" id="A0A068UCX7"/>
<evidence type="ECO:0000259" key="5">
    <source>
        <dbReference type="Pfam" id="PF00056"/>
    </source>
</evidence>
<keyword evidence="3" id="KW-0560">Oxidoreductase</keyword>
<dbReference type="EMBL" id="HG739105">
    <property type="protein sequence ID" value="CDP06326.1"/>
    <property type="molecule type" value="Genomic_DNA"/>
</dbReference>
<evidence type="ECO:0000256" key="2">
    <source>
        <dbReference type="ARBA" id="ARBA00022532"/>
    </source>
</evidence>
<dbReference type="InterPro" id="IPR036291">
    <property type="entry name" value="NAD(P)-bd_dom_sf"/>
</dbReference>
<dbReference type="SUPFAM" id="SSF51735">
    <property type="entry name" value="NAD(P)-binding Rossmann-fold domains"/>
    <property type="match status" value="1"/>
</dbReference>
<dbReference type="STRING" id="49390.A0A068UCX7"/>
<dbReference type="GO" id="GO:0006099">
    <property type="term" value="P:tricarboxylic acid cycle"/>
    <property type="evidence" value="ECO:0007669"/>
    <property type="project" value="UniProtKB-KW"/>
</dbReference>
<dbReference type="PANTHER" id="PTHR11540">
    <property type="entry name" value="MALATE AND LACTATE DEHYDROGENASE"/>
    <property type="match status" value="1"/>
</dbReference>
<dbReference type="Gramene" id="CDP06326">
    <property type="protein sequence ID" value="CDP06326"/>
    <property type="gene ID" value="GSCOC_T00023114001"/>
</dbReference>
<dbReference type="EC" id="1.1.1.37" evidence="1"/>
<dbReference type="Pfam" id="PF00056">
    <property type="entry name" value="Ldh_1_N"/>
    <property type="match status" value="1"/>
</dbReference>
<organism evidence="6 7">
    <name type="scientific">Coffea canephora</name>
    <name type="common">Robusta coffee</name>
    <dbReference type="NCBI Taxonomy" id="49390"/>
    <lineage>
        <taxon>Eukaryota</taxon>
        <taxon>Viridiplantae</taxon>
        <taxon>Streptophyta</taxon>
        <taxon>Embryophyta</taxon>
        <taxon>Tracheophyta</taxon>
        <taxon>Spermatophyta</taxon>
        <taxon>Magnoliopsida</taxon>
        <taxon>eudicotyledons</taxon>
        <taxon>Gunneridae</taxon>
        <taxon>Pentapetalae</taxon>
        <taxon>asterids</taxon>
        <taxon>lamiids</taxon>
        <taxon>Gentianales</taxon>
        <taxon>Rubiaceae</taxon>
        <taxon>Ixoroideae</taxon>
        <taxon>Gardenieae complex</taxon>
        <taxon>Bertiereae - Coffeeae clade</taxon>
        <taxon>Coffeeae</taxon>
        <taxon>Coffea</taxon>
    </lineage>
</organism>
<evidence type="ECO:0000313" key="7">
    <source>
        <dbReference type="Proteomes" id="UP000295252"/>
    </source>
</evidence>
<reference evidence="7" key="1">
    <citation type="journal article" date="2014" name="Science">
        <title>The coffee genome provides insight into the convergent evolution of caffeine biosynthesis.</title>
        <authorList>
            <person name="Denoeud F."/>
            <person name="Carretero-Paulet L."/>
            <person name="Dereeper A."/>
            <person name="Droc G."/>
            <person name="Guyot R."/>
            <person name="Pietrella M."/>
            <person name="Zheng C."/>
            <person name="Alberti A."/>
            <person name="Anthony F."/>
            <person name="Aprea G."/>
            <person name="Aury J.M."/>
            <person name="Bento P."/>
            <person name="Bernard M."/>
            <person name="Bocs S."/>
            <person name="Campa C."/>
            <person name="Cenci A."/>
            <person name="Combes M.C."/>
            <person name="Crouzillat D."/>
            <person name="Da Silva C."/>
            <person name="Daddiego L."/>
            <person name="De Bellis F."/>
            <person name="Dussert S."/>
            <person name="Garsmeur O."/>
            <person name="Gayraud T."/>
            <person name="Guignon V."/>
            <person name="Jahn K."/>
            <person name="Jamilloux V."/>
            <person name="Joet T."/>
            <person name="Labadie K."/>
            <person name="Lan T."/>
            <person name="Leclercq J."/>
            <person name="Lepelley M."/>
            <person name="Leroy T."/>
            <person name="Li L.T."/>
            <person name="Librado P."/>
            <person name="Lopez L."/>
            <person name="Munoz A."/>
            <person name="Noel B."/>
            <person name="Pallavicini A."/>
            <person name="Perrotta G."/>
            <person name="Poncet V."/>
            <person name="Pot D."/>
            <person name="Priyono X."/>
            <person name="Rigoreau M."/>
            <person name="Rouard M."/>
            <person name="Rozas J."/>
            <person name="Tranchant-Dubreuil C."/>
            <person name="VanBuren R."/>
            <person name="Zhang Q."/>
            <person name="Andrade A.C."/>
            <person name="Argout X."/>
            <person name="Bertrand B."/>
            <person name="de Kochko A."/>
            <person name="Graziosi G."/>
            <person name="Henry R.J."/>
            <person name="Jayarama X."/>
            <person name="Ming R."/>
            <person name="Nagai C."/>
            <person name="Rounsley S."/>
            <person name="Sankoff D."/>
            <person name="Giuliano G."/>
            <person name="Albert V.A."/>
            <person name="Wincker P."/>
            <person name="Lashermes P."/>
        </authorList>
    </citation>
    <scope>NUCLEOTIDE SEQUENCE [LARGE SCALE GENOMIC DNA]</scope>
    <source>
        <strain evidence="7">cv. DH200-94</strain>
    </source>
</reference>
<dbReference type="InParanoid" id="A0A068UCX7"/>
<dbReference type="GO" id="GO:0030060">
    <property type="term" value="F:L-malate dehydrogenase (NAD+) activity"/>
    <property type="evidence" value="ECO:0007669"/>
    <property type="project" value="UniProtKB-EC"/>
</dbReference>
<keyword evidence="2" id="KW-0816">Tricarboxylic acid cycle</keyword>
<gene>
    <name evidence="6" type="ORF">GSCOC_T00023114001</name>
</gene>
<proteinExistence type="predicted"/>
<dbReference type="Proteomes" id="UP000295252">
    <property type="component" value="Chromosome XI"/>
</dbReference>
<sequence>MPALSHSSVMFLSSSDKYLFILPLYSGFQYDSLVKLFLVVQFEMRFGDTKLPLLVYLHGEGFLIKSAFSLIDHAHLNVVVAETDWYTYALILDINHMDTKAVLHGFVKKEQLEDALTGMDLVIIPVGVHRKLGMTRDDLFNINPNIVRAL</sequence>
<name>A0A068UCX7_COFCA</name>
<dbReference type="Gene3D" id="3.40.50.720">
    <property type="entry name" value="NAD(P)-binding Rossmann-like Domain"/>
    <property type="match status" value="1"/>
</dbReference>
<keyword evidence="7" id="KW-1185">Reference proteome</keyword>
<evidence type="ECO:0000256" key="1">
    <source>
        <dbReference type="ARBA" id="ARBA00012995"/>
    </source>
</evidence>
<feature type="domain" description="Lactate/malate dehydrogenase N-terminal" evidence="5">
    <location>
        <begin position="86"/>
        <end position="149"/>
    </location>
</feature>
<dbReference type="PANTHER" id="PTHR11540:SF71">
    <property type="entry name" value="MALATE DEHYDROGENASE 1, PEROXISOMAL"/>
    <property type="match status" value="1"/>
</dbReference>